<dbReference type="AlphaFoldDB" id="A0A540KVI2"/>
<protein>
    <submittedName>
        <fullName evidence="2">Uncharacterized protein</fullName>
    </submittedName>
</protein>
<gene>
    <name evidence="2" type="ORF">C1H46_036454</name>
</gene>
<dbReference type="EMBL" id="VIEB01000932">
    <property type="protein sequence ID" value="TQD78002.1"/>
    <property type="molecule type" value="Genomic_DNA"/>
</dbReference>
<feature type="compositionally biased region" description="Acidic residues" evidence="1">
    <location>
        <begin position="43"/>
        <end position="55"/>
    </location>
</feature>
<dbReference type="Proteomes" id="UP000315295">
    <property type="component" value="Unassembled WGS sequence"/>
</dbReference>
<sequence>MKDDDAFVFEGLDGVNLRRLKRAGPDENLRGLAGCETGISYEPPDETGGTDDEDAATFGNRKRR</sequence>
<evidence type="ECO:0000313" key="2">
    <source>
        <dbReference type="EMBL" id="TQD78002.1"/>
    </source>
</evidence>
<accession>A0A540KVI2</accession>
<reference evidence="2 3" key="1">
    <citation type="journal article" date="2019" name="G3 (Bethesda)">
        <title>Sequencing of a Wild Apple (Malus baccata) Genome Unravels the Differences Between Cultivated and Wild Apple Species Regarding Disease Resistance and Cold Tolerance.</title>
        <authorList>
            <person name="Chen X."/>
        </authorList>
    </citation>
    <scope>NUCLEOTIDE SEQUENCE [LARGE SCALE GENOMIC DNA]</scope>
    <source>
        <strain evidence="3">cv. Shandingzi</strain>
        <tissue evidence="2">Leaves</tissue>
    </source>
</reference>
<evidence type="ECO:0000256" key="1">
    <source>
        <dbReference type="SAM" id="MobiDB-lite"/>
    </source>
</evidence>
<keyword evidence="3" id="KW-1185">Reference proteome</keyword>
<evidence type="ECO:0000313" key="3">
    <source>
        <dbReference type="Proteomes" id="UP000315295"/>
    </source>
</evidence>
<feature type="region of interest" description="Disordered" evidence="1">
    <location>
        <begin position="34"/>
        <end position="64"/>
    </location>
</feature>
<name>A0A540KVI2_MALBA</name>
<proteinExistence type="predicted"/>
<comment type="caution">
    <text evidence="2">The sequence shown here is derived from an EMBL/GenBank/DDBJ whole genome shotgun (WGS) entry which is preliminary data.</text>
</comment>
<organism evidence="2 3">
    <name type="scientific">Malus baccata</name>
    <name type="common">Siberian crab apple</name>
    <name type="synonym">Pyrus baccata</name>
    <dbReference type="NCBI Taxonomy" id="106549"/>
    <lineage>
        <taxon>Eukaryota</taxon>
        <taxon>Viridiplantae</taxon>
        <taxon>Streptophyta</taxon>
        <taxon>Embryophyta</taxon>
        <taxon>Tracheophyta</taxon>
        <taxon>Spermatophyta</taxon>
        <taxon>Magnoliopsida</taxon>
        <taxon>eudicotyledons</taxon>
        <taxon>Gunneridae</taxon>
        <taxon>Pentapetalae</taxon>
        <taxon>rosids</taxon>
        <taxon>fabids</taxon>
        <taxon>Rosales</taxon>
        <taxon>Rosaceae</taxon>
        <taxon>Amygdaloideae</taxon>
        <taxon>Maleae</taxon>
        <taxon>Malus</taxon>
    </lineage>
</organism>